<accession>A0AAE1LGZ6</accession>
<gene>
    <name evidence="1" type="ORF">KUF71_000936</name>
</gene>
<protein>
    <submittedName>
        <fullName evidence="1">Formin-like protein 3</fullName>
    </submittedName>
</protein>
<proteinExistence type="predicted"/>
<name>A0AAE1LGZ6_9NEOP</name>
<keyword evidence="2" id="KW-1185">Reference proteome</keyword>
<reference evidence="1" key="1">
    <citation type="submission" date="2021-07" db="EMBL/GenBank/DDBJ databases">
        <authorList>
            <person name="Catto M.A."/>
            <person name="Jacobson A."/>
            <person name="Kennedy G."/>
            <person name="Labadie P."/>
            <person name="Hunt B.G."/>
            <person name="Srinivasan R."/>
        </authorList>
    </citation>
    <scope>NUCLEOTIDE SEQUENCE</scope>
    <source>
        <strain evidence="1">PL_HMW_Pooled</strain>
        <tissue evidence="1">Head</tissue>
    </source>
</reference>
<reference evidence="1" key="2">
    <citation type="journal article" date="2023" name="BMC Genomics">
        <title>Pest status, molecular evolution, and epigenetic factors derived from the genome assembly of Frankliniella fusca, a thysanopteran phytovirus vector.</title>
        <authorList>
            <person name="Catto M.A."/>
            <person name="Labadie P.E."/>
            <person name="Jacobson A.L."/>
            <person name="Kennedy G.G."/>
            <person name="Srinivasan R."/>
            <person name="Hunt B.G."/>
        </authorList>
    </citation>
    <scope>NUCLEOTIDE SEQUENCE</scope>
    <source>
        <strain evidence="1">PL_HMW_Pooled</strain>
    </source>
</reference>
<sequence length="77" mass="9263">MKAWLFIVRSASCLFCCYVIETFLRRIIVSCVVRFDNARRSSKTQRQYDQGKEFLSERAKERAHISWPLIKIYSLWL</sequence>
<dbReference type="Proteomes" id="UP001219518">
    <property type="component" value="Unassembled WGS sequence"/>
</dbReference>
<dbReference type="AlphaFoldDB" id="A0AAE1LGZ6"/>
<comment type="caution">
    <text evidence="1">The sequence shown here is derived from an EMBL/GenBank/DDBJ whole genome shotgun (WGS) entry which is preliminary data.</text>
</comment>
<organism evidence="1 2">
    <name type="scientific">Frankliniella fusca</name>
    <dbReference type="NCBI Taxonomy" id="407009"/>
    <lineage>
        <taxon>Eukaryota</taxon>
        <taxon>Metazoa</taxon>
        <taxon>Ecdysozoa</taxon>
        <taxon>Arthropoda</taxon>
        <taxon>Hexapoda</taxon>
        <taxon>Insecta</taxon>
        <taxon>Pterygota</taxon>
        <taxon>Neoptera</taxon>
        <taxon>Paraneoptera</taxon>
        <taxon>Thysanoptera</taxon>
        <taxon>Terebrantia</taxon>
        <taxon>Thripoidea</taxon>
        <taxon>Thripidae</taxon>
        <taxon>Frankliniella</taxon>
    </lineage>
</organism>
<evidence type="ECO:0000313" key="1">
    <source>
        <dbReference type="EMBL" id="KAK3918364.1"/>
    </source>
</evidence>
<evidence type="ECO:0000313" key="2">
    <source>
        <dbReference type="Proteomes" id="UP001219518"/>
    </source>
</evidence>
<dbReference type="EMBL" id="JAHWGI010000935">
    <property type="protein sequence ID" value="KAK3918364.1"/>
    <property type="molecule type" value="Genomic_DNA"/>
</dbReference>